<dbReference type="Pfam" id="PF00483">
    <property type="entry name" value="NTP_transferase"/>
    <property type="match status" value="1"/>
</dbReference>
<keyword evidence="3" id="KW-1185">Reference proteome</keyword>
<accession>A0A0J8GV74</accession>
<proteinExistence type="predicted"/>
<evidence type="ECO:0000313" key="2">
    <source>
        <dbReference type="EMBL" id="KMT66637.1"/>
    </source>
</evidence>
<dbReference type="Proteomes" id="UP000037600">
    <property type="component" value="Unassembled WGS sequence"/>
</dbReference>
<protein>
    <recommendedName>
        <fullName evidence="1">Nucleotidyl transferase domain-containing protein</fullName>
    </recommendedName>
</protein>
<evidence type="ECO:0000313" key="3">
    <source>
        <dbReference type="Proteomes" id="UP000037600"/>
    </source>
</evidence>
<dbReference type="Gene3D" id="3.90.550.10">
    <property type="entry name" value="Spore Coat Polysaccharide Biosynthesis Protein SpsA, Chain A"/>
    <property type="match status" value="1"/>
</dbReference>
<dbReference type="InterPro" id="IPR050486">
    <property type="entry name" value="Mannose-1P_guanyltransferase"/>
</dbReference>
<dbReference type="PANTHER" id="PTHR22572">
    <property type="entry name" value="SUGAR-1-PHOSPHATE GUANYL TRANSFERASE"/>
    <property type="match status" value="1"/>
</dbReference>
<comment type="caution">
    <text evidence="2">The sequence shown here is derived from an EMBL/GenBank/DDBJ whole genome shotgun (WGS) entry which is preliminary data.</text>
</comment>
<dbReference type="CDD" id="cd06915">
    <property type="entry name" value="NTP_transferase_WcbM_like"/>
    <property type="match status" value="1"/>
</dbReference>
<dbReference type="InterPro" id="IPR029044">
    <property type="entry name" value="Nucleotide-diphossugar_trans"/>
</dbReference>
<reference evidence="2 3" key="1">
    <citation type="submission" date="2015-04" db="EMBL/GenBank/DDBJ databases">
        <title>Draft Genome Sequence of the Novel Agar-Digesting Marine Bacterium Q1.</title>
        <authorList>
            <person name="Li Y."/>
            <person name="Li D."/>
            <person name="Chen G."/>
            <person name="Du Z."/>
        </authorList>
    </citation>
    <scope>NUCLEOTIDE SEQUENCE [LARGE SCALE GENOMIC DNA]</scope>
    <source>
        <strain evidence="2 3">Q1</strain>
    </source>
</reference>
<sequence length="228" mass="25471">MVTEAVILCGGLGTRLRSLVSDRPKPMAQIGDKFFLDLLIENLQSQGIKRIILCTGYLSEYIETRASRWSQSTEIIISKEEQKLDTGGAIKNALKHLESDVFIALNGDSYCQFDLSKLVSHHFSKQALITITTSYQTDVTSFGSIEINENGMITDFLEKGHNGSGFVNSGIYVIDKKVFGNILETKFSLERDLFPALINDRMTAFVNNFSFIDIGTPESYKTAKTIFK</sequence>
<dbReference type="EMBL" id="LAZL01000003">
    <property type="protein sequence ID" value="KMT66637.1"/>
    <property type="molecule type" value="Genomic_DNA"/>
</dbReference>
<dbReference type="STRING" id="1513271.XM47_03460"/>
<feature type="domain" description="Nucleotidyl transferase" evidence="1">
    <location>
        <begin position="5"/>
        <end position="224"/>
    </location>
</feature>
<dbReference type="InterPro" id="IPR005835">
    <property type="entry name" value="NTP_transferase_dom"/>
</dbReference>
<dbReference type="AlphaFoldDB" id="A0A0J8GV74"/>
<gene>
    <name evidence="2" type="ORF">XM47_03460</name>
</gene>
<dbReference type="SUPFAM" id="SSF53448">
    <property type="entry name" value="Nucleotide-diphospho-sugar transferases"/>
    <property type="match status" value="1"/>
</dbReference>
<organism evidence="2 3">
    <name type="scientific">Catenovulum maritimum</name>
    <dbReference type="NCBI Taxonomy" id="1513271"/>
    <lineage>
        <taxon>Bacteria</taxon>
        <taxon>Pseudomonadati</taxon>
        <taxon>Pseudomonadota</taxon>
        <taxon>Gammaproteobacteria</taxon>
        <taxon>Alteromonadales</taxon>
        <taxon>Alteromonadaceae</taxon>
        <taxon>Catenovulum</taxon>
    </lineage>
</organism>
<evidence type="ECO:0000259" key="1">
    <source>
        <dbReference type="Pfam" id="PF00483"/>
    </source>
</evidence>
<name>A0A0J8GV74_9ALTE</name>